<keyword evidence="3" id="KW-1185">Reference proteome</keyword>
<name>A0A167EXI9_9FLAO</name>
<dbReference type="InterPro" id="IPR038725">
    <property type="entry name" value="YdaG_split_barrel_FMN-bd"/>
</dbReference>
<dbReference type="AlphaFoldDB" id="A0A167EXI9"/>
<dbReference type="STRING" id="1763537.ULVI_12980"/>
<dbReference type="Pfam" id="PF16242">
    <property type="entry name" value="Pyrid_ox_like"/>
    <property type="match status" value="1"/>
</dbReference>
<accession>A0A167EXI9</accession>
<organism evidence="2 3">
    <name type="scientific">Cochleicola gelatinilyticus</name>
    <dbReference type="NCBI Taxonomy" id="1763537"/>
    <lineage>
        <taxon>Bacteria</taxon>
        <taxon>Pseudomonadati</taxon>
        <taxon>Bacteroidota</taxon>
        <taxon>Flavobacteriia</taxon>
        <taxon>Flavobacteriales</taxon>
        <taxon>Flavobacteriaceae</taxon>
        <taxon>Cochleicola</taxon>
    </lineage>
</organism>
<dbReference type="SUPFAM" id="SSF50475">
    <property type="entry name" value="FMN-binding split barrel"/>
    <property type="match status" value="1"/>
</dbReference>
<gene>
    <name evidence="2" type="ORF">ULVI_12980</name>
</gene>
<feature type="domain" description="General stress protein FMN-binding split barrel" evidence="1">
    <location>
        <begin position="10"/>
        <end position="157"/>
    </location>
</feature>
<evidence type="ECO:0000313" key="3">
    <source>
        <dbReference type="Proteomes" id="UP000077013"/>
    </source>
</evidence>
<evidence type="ECO:0000259" key="1">
    <source>
        <dbReference type="Pfam" id="PF16242"/>
    </source>
</evidence>
<dbReference type="Proteomes" id="UP000077013">
    <property type="component" value="Unassembled WGS sequence"/>
</dbReference>
<dbReference type="InterPro" id="IPR052917">
    <property type="entry name" value="Stress-Dev_Protein"/>
</dbReference>
<dbReference type="Gene3D" id="2.30.110.10">
    <property type="entry name" value="Electron Transport, Fmn-binding Protein, Chain A"/>
    <property type="match status" value="1"/>
</dbReference>
<protein>
    <submittedName>
        <fullName evidence="2">General stress protein</fullName>
    </submittedName>
</protein>
<evidence type="ECO:0000313" key="2">
    <source>
        <dbReference type="EMBL" id="OAB75975.1"/>
    </source>
</evidence>
<comment type="caution">
    <text evidence="2">The sequence shown here is derived from an EMBL/GenBank/DDBJ whole genome shotgun (WGS) entry which is preliminary data.</text>
</comment>
<dbReference type="OrthoDB" id="1432662at2"/>
<dbReference type="RefSeq" id="WP_068593232.1">
    <property type="nucleotide sequence ID" value="NZ_LRXL01000052.1"/>
</dbReference>
<reference evidence="2 3" key="1">
    <citation type="submission" date="2016-02" db="EMBL/GenBank/DDBJ databases">
        <title>Ulvibacter sp. LPB0005, isolated from Thais luteostoma.</title>
        <authorList>
            <person name="Shin S.-K."/>
            <person name="Yi H."/>
        </authorList>
    </citation>
    <scope>NUCLEOTIDE SEQUENCE [LARGE SCALE GENOMIC DNA]</scope>
    <source>
        <strain evidence="2 3">LPB0005</strain>
    </source>
</reference>
<dbReference type="PANTHER" id="PTHR34818">
    <property type="entry name" value="PROTEIN BLI-3"/>
    <property type="match status" value="1"/>
</dbReference>
<sequence>MSTENLYNDEAIKKIKDIATDVDFAMLATDLSSPAPLNAIPMSTKKVDEHGNIWFLSNKNSDHNKDLEKDASCQLLYSGGSDMKFLSVYGNAVITTDRTVIDELYSSTDSAWFDGKDDPNITAIKFQPSQAAYWDRGSSKLVSLFKMAKGAITGENQNIGTSGKLNV</sequence>
<dbReference type="PANTHER" id="PTHR34818:SF1">
    <property type="entry name" value="PROTEIN BLI-3"/>
    <property type="match status" value="1"/>
</dbReference>
<proteinExistence type="predicted"/>
<dbReference type="InterPro" id="IPR012349">
    <property type="entry name" value="Split_barrel_FMN-bd"/>
</dbReference>
<dbReference type="EMBL" id="LRXL01000052">
    <property type="protein sequence ID" value="OAB75975.1"/>
    <property type="molecule type" value="Genomic_DNA"/>
</dbReference>